<name>A0ABN9VRJ3_9DINO</name>
<keyword evidence="1" id="KW-0175">Coiled coil</keyword>
<feature type="non-terminal residue" evidence="3">
    <location>
        <position position="242"/>
    </location>
</feature>
<dbReference type="Proteomes" id="UP001189429">
    <property type="component" value="Unassembled WGS sequence"/>
</dbReference>
<feature type="chain" id="PRO_5046334329" description="Mediator of RNA polymerase II transcription subunit 4" evidence="2">
    <location>
        <begin position="28"/>
        <end position="242"/>
    </location>
</feature>
<evidence type="ECO:0000256" key="2">
    <source>
        <dbReference type="SAM" id="SignalP"/>
    </source>
</evidence>
<keyword evidence="4" id="KW-1185">Reference proteome</keyword>
<sequence length="242" mass="26634">MMPCFNVRVGLVVLLGLLLIVVKRRDACPGYDAMDNWWMPQQCLPQGLALHGEPHRYPSLTARGQDQARLADLIQLLRANGDAEMAAKYQSKLDLLNQQKAVENISVGQAKQKVEQAEAALRRAITYCEKLEEQFVTAQDQVQSCSEAVDYARSIYKQAVQKLAKTVDTKLPDSADAPAAPRLDLAAILDGKPLDLDDGGRFGPDALGELASPEDLAEAQKRKEALQEKFRELATVCFGQAK</sequence>
<feature type="coiled-coil region" evidence="1">
    <location>
        <begin position="114"/>
        <end position="148"/>
    </location>
</feature>
<reference evidence="3" key="1">
    <citation type="submission" date="2023-10" db="EMBL/GenBank/DDBJ databases">
        <authorList>
            <person name="Chen Y."/>
            <person name="Shah S."/>
            <person name="Dougan E. K."/>
            <person name="Thang M."/>
            <person name="Chan C."/>
        </authorList>
    </citation>
    <scope>NUCLEOTIDE SEQUENCE [LARGE SCALE GENOMIC DNA]</scope>
</reference>
<accession>A0ABN9VRJ3</accession>
<protein>
    <recommendedName>
        <fullName evidence="5">Mediator of RNA polymerase II transcription subunit 4</fullName>
    </recommendedName>
</protein>
<evidence type="ECO:0000313" key="3">
    <source>
        <dbReference type="EMBL" id="CAK0874803.1"/>
    </source>
</evidence>
<gene>
    <name evidence="3" type="ORF">PCOR1329_LOCUS59600</name>
</gene>
<evidence type="ECO:0000256" key="1">
    <source>
        <dbReference type="SAM" id="Coils"/>
    </source>
</evidence>
<organism evidence="3 4">
    <name type="scientific">Prorocentrum cordatum</name>
    <dbReference type="NCBI Taxonomy" id="2364126"/>
    <lineage>
        <taxon>Eukaryota</taxon>
        <taxon>Sar</taxon>
        <taxon>Alveolata</taxon>
        <taxon>Dinophyceae</taxon>
        <taxon>Prorocentrales</taxon>
        <taxon>Prorocentraceae</taxon>
        <taxon>Prorocentrum</taxon>
    </lineage>
</organism>
<evidence type="ECO:0008006" key="5">
    <source>
        <dbReference type="Google" id="ProtNLM"/>
    </source>
</evidence>
<dbReference type="EMBL" id="CAUYUJ010017436">
    <property type="protein sequence ID" value="CAK0874803.1"/>
    <property type="molecule type" value="Genomic_DNA"/>
</dbReference>
<proteinExistence type="predicted"/>
<keyword evidence="2" id="KW-0732">Signal</keyword>
<comment type="caution">
    <text evidence="3">The sequence shown here is derived from an EMBL/GenBank/DDBJ whole genome shotgun (WGS) entry which is preliminary data.</text>
</comment>
<feature type="signal peptide" evidence="2">
    <location>
        <begin position="1"/>
        <end position="27"/>
    </location>
</feature>
<evidence type="ECO:0000313" key="4">
    <source>
        <dbReference type="Proteomes" id="UP001189429"/>
    </source>
</evidence>